<sequence>MDLKEFDRSAQELRLLNLLVWKDGKEILRRDYDGEIRRNQYSASKSFTSAAVGIAQREGLLSLEEKLADVFAEEIPDEPDEFLQEARVRDLLTMALGQKSPALMGEQRPFLKERDWVKYSLAQPFIRKPGSEFQYNNVGPYLAGILVQRRAGCDLVSYLTPRLFEPLGIVRPTWEADPLGYTFGAGGLFLCVSELARFGQLLLQHGNWNGRQLLPEEYVSEATRKQADNGGEGYGYLFWRGARNSFRADGKYGQFAVVFPDDNAVIATNAECREQGKLLDFLMEIQPELLACR</sequence>
<dbReference type="Proteomes" id="UP001524473">
    <property type="component" value="Unassembled WGS sequence"/>
</dbReference>
<dbReference type="SUPFAM" id="SSF56601">
    <property type="entry name" value="beta-lactamase/transpeptidase-like"/>
    <property type="match status" value="1"/>
</dbReference>
<dbReference type="InterPro" id="IPR050789">
    <property type="entry name" value="Diverse_Enzym_Activities"/>
</dbReference>
<evidence type="ECO:0000313" key="2">
    <source>
        <dbReference type="EMBL" id="MCQ4839544.1"/>
    </source>
</evidence>
<dbReference type="InterPro" id="IPR012338">
    <property type="entry name" value="Beta-lactam/transpept-like"/>
</dbReference>
<protein>
    <submittedName>
        <fullName evidence="2">Beta-lactamase family protein</fullName>
    </submittedName>
</protein>
<dbReference type="EMBL" id="JANFZH010000011">
    <property type="protein sequence ID" value="MCQ4839544.1"/>
    <property type="molecule type" value="Genomic_DNA"/>
</dbReference>
<name>A0ABT1RXY3_9FIRM</name>
<keyword evidence="3" id="KW-1185">Reference proteome</keyword>
<gene>
    <name evidence="2" type="ORF">NE695_06380</name>
</gene>
<evidence type="ECO:0000313" key="3">
    <source>
        <dbReference type="Proteomes" id="UP001524473"/>
    </source>
</evidence>
<dbReference type="PANTHER" id="PTHR43283:SF7">
    <property type="entry name" value="BETA-LACTAMASE-RELATED DOMAIN-CONTAINING PROTEIN"/>
    <property type="match status" value="1"/>
</dbReference>
<dbReference type="PANTHER" id="PTHR43283">
    <property type="entry name" value="BETA-LACTAMASE-RELATED"/>
    <property type="match status" value="1"/>
</dbReference>
<dbReference type="RefSeq" id="WP_066864530.1">
    <property type="nucleotide sequence ID" value="NZ_CABKVV010000014.1"/>
</dbReference>
<proteinExistence type="predicted"/>
<organism evidence="2 3">
    <name type="scientific">Neglectibacter timonensis</name>
    <dbReference type="NCBI Taxonomy" id="1776382"/>
    <lineage>
        <taxon>Bacteria</taxon>
        <taxon>Bacillati</taxon>
        <taxon>Bacillota</taxon>
        <taxon>Clostridia</taxon>
        <taxon>Eubacteriales</taxon>
        <taxon>Oscillospiraceae</taxon>
        <taxon>Neglectibacter</taxon>
    </lineage>
</organism>
<evidence type="ECO:0000259" key="1">
    <source>
        <dbReference type="Pfam" id="PF00144"/>
    </source>
</evidence>
<accession>A0ABT1RXY3</accession>
<comment type="caution">
    <text evidence="2">The sequence shown here is derived from an EMBL/GenBank/DDBJ whole genome shotgun (WGS) entry which is preliminary data.</text>
</comment>
<feature type="domain" description="Beta-lactamase-related" evidence="1">
    <location>
        <begin position="18"/>
        <end position="267"/>
    </location>
</feature>
<dbReference type="InterPro" id="IPR001466">
    <property type="entry name" value="Beta-lactam-related"/>
</dbReference>
<dbReference type="Pfam" id="PF00144">
    <property type="entry name" value="Beta-lactamase"/>
    <property type="match status" value="1"/>
</dbReference>
<reference evidence="2 3" key="1">
    <citation type="submission" date="2022-06" db="EMBL/GenBank/DDBJ databases">
        <title>Isolation of gut microbiota from human fecal samples.</title>
        <authorList>
            <person name="Pamer E.G."/>
            <person name="Barat B."/>
            <person name="Waligurski E."/>
            <person name="Medina S."/>
            <person name="Paddock L."/>
            <person name="Mostad J."/>
        </authorList>
    </citation>
    <scope>NUCLEOTIDE SEQUENCE [LARGE SCALE GENOMIC DNA]</scope>
    <source>
        <strain evidence="2 3">DFI.9.73</strain>
    </source>
</reference>
<dbReference type="Gene3D" id="3.40.710.10">
    <property type="entry name" value="DD-peptidase/beta-lactamase superfamily"/>
    <property type="match status" value="1"/>
</dbReference>
<dbReference type="GeneID" id="90532591"/>